<feature type="compositionally biased region" description="Low complexity" evidence="2">
    <location>
        <begin position="58"/>
        <end position="67"/>
    </location>
</feature>
<feature type="region of interest" description="Disordered" evidence="2">
    <location>
        <begin position="16"/>
        <end position="74"/>
    </location>
</feature>
<comment type="similarity">
    <text evidence="1">Belongs to the UPF0749 family.</text>
</comment>
<evidence type="ECO:0000256" key="1">
    <source>
        <dbReference type="ARBA" id="ARBA00009108"/>
    </source>
</evidence>
<dbReference type="EMBL" id="WHJE01000032">
    <property type="protein sequence ID" value="KAE8764449.1"/>
    <property type="molecule type" value="Genomic_DNA"/>
</dbReference>
<evidence type="ECO:0000313" key="4">
    <source>
        <dbReference type="Proteomes" id="UP000451860"/>
    </source>
</evidence>
<dbReference type="InterPro" id="IPR010273">
    <property type="entry name" value="DUF881"/>
</dbReference>
<dbReference type="OrthoDB" id="3218134at2"/>
<accession>A0A7J5UQ26</accession>
<keyword evidence="4" id="KW-1185">Reference proteome</keyword>
<feature type="region of interest" description="Disordered" evidence="2">
    <location>
        <begin position="341"/>
        <end position="370"/>
    </location>
</feature>
<organism evidence="3 4">
    <name type="scientific">Georgenia thermotolerans</name>
    <dbReference type="NCBI Taxonomy" id="527326"/>
    <lineage>
        <taxon>Bacteria</taxon>
        <taxon>Bacillati</taxon>
        <taxon>Actinomycetota</taxon>
        <taxon>Actinomycetes</taxon>
        <taxon>Micrococcales</taxon>
        <taxon>Bogoriellaceae</taxon>
        <taxon>Georgenia</taxon>
    </lineage>
</organism>
<dbReference type="PANTHER" id="PTHR37313">
    <property type="entry name" value="UPF0749 PROTEIN RV1825"/>
    <property type="match status" value="1"/>
</dbReference>
<gene>
    <name evidence="3" type="ORF">GB883_08885</name>
</gene>
<reference evidence="3 4" key="1">
    <citation type="submission" date="2019-10" db="EMBL/GenBank/DDBJ databases">
        <title>Georgenia wutianyii sp. nov. and Georgenia yuyongxinii sp. nov. isolated from plateau pika (Ochotona curzoniae) in the Qinghai-Tibet plateau of China.</title>
        <authorList>
            <person name="Tian Z."/>
        </authorList>
    </citation>
    <scope>NUCLEOTIDE SEQUENCE [LARGE SCALE GENOMIC DNA]</scope>
    <source>
        <strain evidence="3 4">DSM 21501</strain>
    </source>
</reference>
<comment type="caution">
    <text evidence="3">The sequence shown here is derived from an EMBL/GenBank/DDBJ whole genome shotgun (WGS) entry which is preliminary data.</text>
</comment>
<dbReference type="Pfam" id="PF05949">
    <property type="entry name" value="DUF881"/>
    <property type="match status" value="1"/>
</dbReference>
<protein>
    <submittedName>
        <fullName evidence="3">DUF881 domain-containing protein</fullName>
    </submittedName>
</protein>
<evidence type="ECO:0000313" key="3">
    <source>
        <dbReference type="EMBL" id="KAE8764449.1"/>
    </source>
</evidence>
<name>A0A7J5UQ26_9MICO</name>
<evidence type="ECO:0000256" key="2">
    <source>
        <dbReference type="SAM" id="MobiDB-lite"/>
    </source>
</evidence>
<dbReference type="AlphaFoldDB" id="A0A7J5UQ26"/>
<sequence>MGQRPVGGRAVLVRRRAVRRAGGAHRAGGPAGGSRPMTRTNDGARTPGGASAQDDARGIGAPTPAAARPRRPDESMSLLREVLDNPLDAGYRQWAERAKGSQQSAPSSGWRRVAVVAACAVIGAGAVWSARELRPQVQTDSARSLLVEEIGQRRAEGDALSAENDRALAEVERLQRDALAGVDEAVLEHAEELGIVSGQTPVHGEGIVVELTDSAAAQRDEPGSDDQRVKDIDLQVVVNALWASGAEAIAINGQRLGMTSAVRMAGQAVLVNLEPIVSPYRIEVIGDPNALQTKLSRTSAATHLSVLRETYDISVEIRRAKDLELAGRQARSLHAAVPVEDRAKVAPAGPGVPGFDGEHGTGPAPQEEVS</sequence>
<dbReference type="Proteomes" id="UP000451860">
    <property type="component" value="Unassembled WGS sequence"/>
</dbReference>
<dbReference type="GO" id="GO:0005886">
    <property type="term" value="C:plasma membrane"/>
    <property type="evidence" value="ECO:0007669"/>
    <property type="project" value="TreeGrafter"/>
</dbReference>
<dbReference type="PANTHER" id="PTHR37313:SF1">
    <property type="entry name" value="UPF0749 PROTEIN RV1823"/>
    <property type="match status" value="1"/>
</dbReference>
<proteinExistence type="inferred from homology"/>
<dbReference type="Gene3D" id="3.30.70.1880">
    <property type="entry name" value="Protein of unknown function DUF881"/>
    <property type="match status" value="1"/>
</dbReference>